<accession>A0A4Y1R4W6</accession>
<name>A0A4Y1R4W6_PRUDU</name>
<protein>
    <submittedName>
        <fullName evidence="1">Uncharacterized protein</fullName>
    </submittedName>
</protein>
<dbReference type="EMBL" id="AP019299">
    <property type="protein sequence ID" value="BBG99141.1"/>
    <property type="molecule type" value="Genomic_DNA"/>
</dbReference>
<organism evidence="1">
    <name type="scientific">Prunus dulcis</name>
    <name type="common">Almond</name>
    <name type="synonym">Amygdalus dulcis</name>
    <dbReference type="NCBI Taxonomy" id="3755"/>
    <lineage>
        <taxon>Eukaryota</taxon>
        <taxon>Viridiplantae</taxon>
        <taxon>Streptophyta</taxon>
        <taxon>Embryophyta</taxon>
        <taxon>Tracheophyta</taxon>
        <taxon>Spermatophyta</taxon>
        <taxon>Magnoliopsida</taxon>
        <taxon>eudicotyledons</taxon>
        <taxon>Gunneridae</taxon>
        <taxon>Pentapetalae</taxon>
        <taxon>rosids</taxon>
        <taxon>fabids</taxon>
        <taxon>Rosales</taxon>
        <taxon>Rosaceae</taxon>
        <taxon>Amygdaloideae</taxon>
        <taxon>Amygdaleae</taxon>
        <taxon>Prunus</taxon>
    </lineage>
</organism>
<evidence type="ECO:0000313" key="1">
    <source>
        <dbReference type="EMBL" id="BBG99141.1"/>
    </source>
</evidence>
<reference evidence="1" key="1">
    <citation type="journal article" date="2019" name="Science">
        <title>Mutation of a bHLH transcription factor allowed almond domestication.</title>
        <authorList>
            <person name="Sanchez-Perez R."/>
            <person name="Pavan S."/>
            <person name="Mazzeo R."/>
            <person name="Moldovan C."/>
            <person name="Aiese Cigliano R."/>
            <person name="Del Cueto J."/>
            <person name="Ricciardi F."/>
            <person name="Lotti C."/>
            <person name="Ricciardi L."/>
            <person name="Dicenta F."/>
            <person name="Lopez-Marques R.L."/>
            <person name="Lindberg Moller B."/>
        </authorList>
    </citation>
    <scope>NUCLEOTIDE SEQUENCE</scope>
</reference>
<proteinExistence type="predicted"/>
<dbReference type="AlphaFoldDB" id="A0A4Y1R4W6"/>
<gene>
    <name evidence="1" type="ORF">Prudu_008735</name>
</gene>
<sequence>MVRSFESEMQKPREDVAFAHASLSLAFNSPNTGGFLNTRKVFSENHNVPMDTHKVFTALVTVGFL</sequence>